<dbReference type="InterPro" id="IPR011701">
    <property type="entry name" value="MFS"/>
</dbReference>
<name>A0A1C1CWW3_9EURO</name>
<dbReference type="Pfam" id="PF07690">
    <property type="entry name" value="MFS_1"/>
    <property type="match status" value="1"/>
</dbReference>
<dbReference type="SUPFAM" id="SSF103473">
    <property type="entry name" value="MFS general substrate transporter"/>
    <property type="match status" value="1"/>
</dbReference>
<dbReference type="InterPro" id="IPR020846">
    <property type="entry name" value="MFS_dom"/>
</dbReference>
<dbReference type="STRING" id="86049.A0A1C1CWW3"/>
<dbReference type="GO" id="GO:0015244">
    <property type="term" value="F:fluconazole transmembrane transporter activity"/>
    <property type="evidence" value="ECO:0007669"/>
    <property type="project" value="TreeGrafter"/>
</dbReference>
<feature type="transmembrane region" description="Helical" evidence="6">
    <location>
        <begin position="584"/>
        <end position="605"/>
    </location>
</feature>
<sequence length="618" mass="68043">MGGAIADAIQDAPLGQFINWVSKGRYFGFPEQQPGFQIPWEQATVTEKEKEIEAAAIPSSHDSSHASTPHAMSRKPSNSYVDREDIEARPPLSTIPTSHSSARGDFGVVTTRTRTREQTAPYSRERFEVEQEEAIERKQSSVIAPQRTSDGIVLVDWYTTDDPANPQNWNSWKKVWVAFLIFIYTFAVYSASAIYTSAEPQVMAKFGVGQSKASLGLSMYVIGYGIGPMLFSPLSEIPAIGRNIPYMVSFGLFVILCVPTALANSYASLLVLRFLTGFMGSPCLATGGASMGDMYGLLKLPYALTAWVAAAFCAPAVGPLLSGFSVVAEGWRWALWEVLWMSGPILVLMVLAMPETSASNILLRRAQRLRRLTGNANLKSQGEIDQGQMSFSKVAIDQMWKPVEIFVKDPAVFFTNVYTSLIYGIYYSFFEAFPLVYIGIYDFNIGELGVVFVCIVVGCAGGIVIYVSYVYLYLEPDIRRHGLRAQEHRLVPALFATTLLPAGMFWFGWTARADVHWIVSILGITFYAVGAFVLFQCIFMYLPLTYPRYAASLFAANDLCRSALAAGSIIYAHPLYVNLGIGRGISLLGGLLCGGVLGIWALWYYGAGLRARSKFAMS</sequence>
<dbReference type="EMBL" id="LGRB01000008">
    <property type="protein sequence ID" value="OCT52965.1"/>
    <property type="molecule type" value="Genomic_DNA"/>
</dbReference>
<feature type="transmembrane region" description="Helical" evidence="6">
    <location>
        <begin position="338"/>
        <end position="363"/>
    </location>
</feature>
<dbReference type="PANTHER" id="PTHR23502">
    <property type="entry name" value="MAJOR FACILITATOR SUPERFAMILY"/>
    <property type="match status" value="1"/>
</dbReference>
<feature type="transmembrane region" description="Helical" evidence="6">
    <location>
        <begin position="515"/>
        <end position="542"/>
    </location>
</feature>
<dbReference type="VEuPathDB" id="FungiDB:G647_04306"/>
<dbReference type="PANTHER" id="PTHR23502:SF23">
    <property type="entry name" value="FLUCONAZOLE RESISTANCE PROTEIN 1"/>
    <property type="match status" value="1"/>
</dbReference>
<comment type="subcellular location">
    <subcellularLocation>
        <location evidence="1">Membrane</location>
        <topology evidence="1">Multi-pass membrane protein</topology>
    </subcellularLocation>
</comment>
<feature type="transmembrane region" description="Helical" evidence="6">
    <location>
        <begin position="300"/>
        <end position="318"/>
    </location>
</feature>
<dbReference type="GO" id="GO:0005886">
    <property type="term" value="C:plasma membrane"/>
    <property type="evidence" value="ECO:0007669"/>
    <property type="project" value="TreeGrafter"/>
</dbReference>
<feature type="transmembrane region" description="Helical" evidence="6">
    <location>
        <begin position="215"/>
        <end position="232"/>
    </location>
</feature>
<comment type="caution">
    <text evidence="8">The sequence shown here is derived from an EMBL/GenBank/DDBJ whole genome shotgun (WGS) entry which is preliminary data.</text>
</comment>
<feature type="transmembrane region" description="Helical" evidence="6">
    <location>
        <begin position="490"/>
        <end position="509"/>
    </location>
</feature>
<keyword evidence="3 6" id="KW-1133">Transmembrane helix</keyword>
<feature type="region of interest" description="Disordered" evidence="5">
    <location>
        <begin position="55"/>
        <end position="80"/>
    </location>
</feature>
<dbReference type="GO" id="GO:1990961">
    <property type="term" value="P:xenobiotic detoxification by transmembrane export across the plasma membrane"/>
    <property type="evidence" value="ECO:0007669"/>
    <property type="project" value="TreeGrafter"/>
</dbReference>
<keyword evidence="9" id="KW-1185">Reference proteome</keyword>
<keyword evidence="4 6" id="KW-0472">Membrane</keyword>
<gene>
    <name evidence="8" type="primary">caf5</name>
    <name evidence="8" type="ORF">CLCR_11400</name>
</gene>
<keyword evidence="2 6" id="KW-0812">Transmembrane</keyword>
<dbReference type="OrthoDB" id="3357846at2759"/>
<protein>
    <submittedName>
        <fullName evidence="8">Caffeine resistance protein 5</fullName>
    </submittedName>
</protein>
<accession>A0A1C1CWW3</accession>
<evidence type="ECO:0000256" key="1">
    <source>
        <dbReference type="ARBA" id="ARBA00004141"/>
    </source>
</evidence>
<dbReference type="CDD" id="cd17323">
    <property type="entry name" value="MFS_Tpo1_MDR_like"/>
    <property type="match status" value="1"/>
</dbReference>
<feature type="transmembrane region" description="Helical" evidence="6">
    <location>
        <begin position="450"/>
        <end position="474"/>
    </location>
</feature>
<evidence type="ECO:0000313" key="9">
    <source>
        <dbReference type="Proteomes" id="UP000094526"/>
    </source>
</evidence>
<dbReference type="PROSITE" id="PS50850">
    <property type="entry name" value="MFS"/>
    <property type="match status" value="1"/>
</dbReference>
<dbReference type="AlphaFoldDB" id="A0A1C1CWW3"/>
<evidence type="ECO:0000256" key="4">
    <source>
        <dbReference type="ARBA" id="ARBA00023136"/>
    </source>
</evidence>
<feature type="transmembrane region" description="Helical" evidence="6">
    <location>
        <begin position="175"/>
        <end position="195"/>
    </location>
</feature>
<dbReference type="Gene3D" id="1.20.1250.20">
    <property type="entry name" value="MFS general substrate transporter like domains"/>
    <property type="match status" value="1"/>
</dbReference>
<evidence type="ECO:0000256" key="6">
    <source>
        <dbReference type="SAM" id="Phobius"/>
    </source>
</evidence>
<evidence type="ECO:0000256" key="3">
    <source>
        <dbReference type="ARBA" id="ARBA00022989"/>
    </source>
</evidence>
<evidence type="ECO:0000256" key="5">
    <source>
        <dbReference type="SAM" id="MobiDB-lite"/>
    </source>
</evidence>
<dbReference type="FunFam" id="1.20.1250.20:FF:000011">
    <property type="entry name" value="MFS multidrug transporter, putative"/>
    <property type="match status" value="1"/>
</dbReference>
<dbReference type="Proteomes" id="UP000094526">
    <property type="component" value="Unassembled WGS sequence"/>
</dbReference>
<feature type="domain" description="Major facilitator superfamily (MFS) profile" evidence="7">
    <location>
        <begin position="177"/>
        <end position="618"/>
    </location>
</feature>
<evidence type="ECO:0000259" key="7">
    <source>
        <dbReference type="PROSITE" id="PS50850"/>
    </source>
</evidence>
<evidence type="ECO:0000256" key="2">
    <source>
        <dbReference type="ARBA" id="ARBA00022692"/>
    </source>
</evidence>
<dbReference type="eggNOG" id="KOG0255">
    <property type="taxonomic scope" value="Eukaryota"/>
</dbReference>
<dbReference type="InterPro" id="IPR036259">
    <property type="entry name" value="MFS_trans_sf"/>
</dbReference>
<dbReference type="VEuPathDB" id="FungiDB:CLCR_11400"/>
<evidence type="ECO:0000313" key="8">
    <source>
        <dbReference type="EMBL" id="OCT52965.1"/>
    </source>
</evidence>
<feature type="transmembrane region" description="Helical" evidence="6">
    <location>
        <begin position="411"/>
        <end position="430"/>
    </location>
</feature>
<organism evidence="8 9">
    <name type="scientific">Cladophialophora carrionii</name>
    <dbReference type="NCBI Taxonomy" id="86049"/>
    <lineage>
        <taxon>Eukaryota</taxon>
        <taxon>Fungi</taxon>
        <taxon>Dikarya</taxon>
        <taxon>Ascomycota</taxon>
        <taxon>Pezizomycotina</taxon>
        <taxon>Eurotiomycetes</taxon>
        <taxon>Chaetothyriomycetidae</taxon>
        <taxon>Chaetothyriales</taxon>
        <taxon>Herpotrichiellaceae</taxon>
        <taxon>Cladophialophora</taxon>
    </lineage>
</organism>
<feature type="transmembrane region" description="Helical" evidence="6">
    <location>
        <begin position="244"/>
        <end position="263"/>
    </location>
</feature>
<reference evidence="9" key="1">
    <citation type="submission" date="2015-07" db="EMBL/GenBank/DDBJ databases">
        <authorList>
            <person name="Teixeira M.M."/>
            <person name="Souza R.C."/>
            <person name="Almeida L.G."/>
            <person name="Vicente V.A."/>
            <person name="de Hoog S."/>
            <person name="Bocca A.L."/>
            <person name="de Almeida S.R."/>
            <person name="Vasconcelos A.T."/>
            <person name="Felipe M.S."/>
        </authorList>
    </citation>
    <scope>NUCLEOTIDE SEQUENCE [LARGE SCALE GENOMIC DNA]</scope>
    <source>
        <strain evidence="9">KSF</strain>
    </source>
</reference>
<proteinExistence type="predicted"/>